<name>A0AAX0RYT4_9BACI</name>
<evidence type="ECO:0000313" key="4">
    <source>
        <dbReference type="Proteomes" id="UP000220106"/>
    </source>
</evidence>
<keyword evidence="1" id="KW-0812">Transmembrane</keyword>
<dbReference type="InterPro" id="IPR005625">
    <property type="entry name" value="PepSY-ass_TM"/>
</dbReference>
<feature type="transmembrane region" description="Helical" evidence="1">
    <location>
        <begin position="188"/>
        <end position="209"/>
    </location>
</feature>
<reference evidence="3 4" key="1">
    <citation type="submission" date="2017-09" db="EMBL/GenBank/DDBJ databases">
        <title>Large-scale bioinformatics analysis of Bacillus genomes uncovers conserved roles of natural products in bacterial physiology.</title>
        <authorList>
            <consortium name="Agbiome Team Llc"/>
            <person name="Bleich R.M."/>
            <person name="Kirk G.J."/>
            <person name="Santa Maria K.C."/>
            <person name="Allen S.E."/>
            <person name="Farag S."/>
            <person name="Shank E.A."/>
            <person name="Bowers A."/>
        </authorList>
    </citation>
    <scope>NUCLEOTIDE SEQUENCE [LARGE SCALE GENOMIC DNA]</scope>
    <source>
        <strain evidence="3 4">AFS003229</strain>
    </source>
</reference>
<dbReference type="Pfam" id="PF03929">
    <property type="entry name" value="PepSY_TM"/>
    <property type="match status" value="1"/>
</dbReference>
<feature type="transmembrane region" description="Helical" evidence="1">
    <location>
        <begin position="140"/>
        <end position="160"/>
    </location>
</feature>
<feature type="transmembrane region" description="Helical" evidence="1">
    <location>
        <begin position="12"/>
        <end position="34"/>
    </location>
</feature>
<dbReference type="InterPro" id="IPR025711">
    <property type="entry name" value="PepSY"/>
</dbReference>
<accession>A0AAX0RYT4</accession>
<gene>
    <name evidence="3" type="ORF">CN689_23600</name>
</gene>
<keyword evidence="1" id="KW-1133">Transmembrane helix</keyword>
<keyword evidence="1" id="KW-0472">Membrane</keyword>
<organism evidence="3 4">
    <name type="scientific">Peribacillus butanolivorans</name>
    <dbReference type="NCBI Taxonomy" id="421767"/>
    <lineage>
        <taxon>Bacteria</taxon>
        <taxon>Bacillati</taxon>
        <taxon>Bacillota</taxon>
        <taxon>Bacilli</taxon>
        <taxon>Bacillales</taxon>
        <taxon>Bacillaceae</taxon>
        <taxon>Peribacillus</taxon>
    </lineage>
</organism>
<feature type="domain" description="PepSY" evidence="2">
    <location>
        <begin position="239"/>
        <end position="305"/>
    </location>
</feature>
<comment type="caution">
    <text evidence="3">The sequence shown here is derived from an EMBL/GenBank/DDBJ whole genome shotgun (WGS) entry which is preliminary data.</text>
</comment>
<feature type="transmembrane region" description="Helical" evidence="1">
    <location>
        <begin position="335"/>
        <end position="356"/>
    </location>
</feature>
<sequence>MKTRRIIAKIHLWLSMLAGVFIVLIGLTGSLLVFEPELNSMLHPNLYKVTEGKKVTYQQALQVVSESHPKGQIDRVYTPSEPNARGVYLFRLKEGEEQKNIFVDPGTGYINGTLGDKALFNLIAEFHEKLLLKDFNGEKIIGTIGFIFFFITLSGLYLWWPGIKKWARGFILRRNANPYVRQYDLHKVIGGVSIPFLLVVSLTGALFVYDEMIFGWFGAKAKVMPPEEQLISKALPTGKLPLDELLSRAEKAVPQGTLMQVRMPDKVERGTPEGAVEFRLSGSFDPGNGNVKVWLDQYSGKVVGKLDPRVNSGLMYQTWHLPLHTGSFGGLFTKILYAIGGLTPSILMFTGVYMWWYKKKNKNKRKQKIDSRAVA</sequence>
<dbReference type="Proteomes" id="UP000220106">
    <property type="component" value="Unassembled WGS sequence"/>
</dbReference>
<evidence type="ECO:0000313" key="3">
    <source>
        <dbReference type="EMBL" id="PEJ27494.1"/>
    </source>
</evidence>
<dbReference type="EMBL" id="NUEQ01000099">
    <property type="protein sequence ID" value="PEJ27494.1"/>
    <property type="molecule type" value="Genomic_DNA"/>
</dbReference>
<proteinExistence type="predicted"/>
<dbReference type="PANTHER" id="PTHR34219">
    <property type="entry name" value="IRON-REGULATED INNER MEMBRANE PROTEIN-RELATED"/>
    <property type="match status" value="1"/>
</dbReference>
<evidence type="ECO:0000256" key="1">
    <source>
        <dbReference type="SAM" id="Phobius"/>
    </source>
</evidence>
<dbReference type="AlphaFoldDB" id="A0AAX0RYT4"/>
<dbReference type="Pfam" id="PF03413">
    <property type="entry name" value="PepSY"/>
    <property type="match status" value="1"/>
</dbReference>
<dbReference type="RefSeq" id="WP_098177607.1">
    <property type="nucleotide sequence ID" value="NZ_JBHUBZ010000015.1"/>
</dbReference>
<evidence type="ECO:0000259" key="2">
    <source>
        <dbReference type="Pfam" id="PF03413"/>
    </source>
</evidence>
<protein>
    <recommendedName>
        <fullName evidence="2">PepSY domain-containing protein</fullName>
    </recommendedName>
</protein>